<dbReference type="EMBL" id="SRLO01025965">
    <property type="protein sequence ID" value="TNN21768.1"/>
    <property type="molecule type" value="Genomic_DNA"/>
</dbReference>
<proteinExistence type="predicted"/>
<organism evidence="2 3">
    <name type="scientific">Liparis tanakae</name>
    <name type="common">Tanaka's snailfish</name>
    <dbReference type="NCBI Taxonomy" id="230148"/>
    <lineage>
        <taxon>Eukaryota</taxon>
        <taxon>Metazoa</taxon>
        <taxon>Chordata</taxon>
        <taxon>Craniata</taxon>
        <taxon>Vertebrata</taxon>
        <taxon>Euteleostomi</taxon>
        <taxon>Actinopterygii</taxon>
        <taxon>Neopterygii</taxon>
        <taxon>Teleostei</taxon>
        <taxon>Neoteleostei</taxon>
        <taxon>Acanthomorphata</taxon>
        <taxon>Eupercaria</taxon>
        <taxon>Perciformes</taxon>
        <taxon>Cottioidei</taxon>
        <taxon>Cottales</taxon>
        <taxon>Liparidae</taxon>
        <taxon>Liparis</taxon>
    </lineage>
</organism>
<comment type="caution">
    <text evidence="2">The sequence shown here is derived from an EMBL/GenBank/DDBJ whole genome shotgun (WGS) entry which is preliminary data.</text>
</comment>
<feature type="compositionally biased region" description="Gly residues" evidence="1">
    <location>
        <begin position="90"/>
        <end position="99"/>
    </location>
</feature>
<evidence type="ECO:0000313" key="3">
    <source>
        <dbReference type="Proteomes" id="UP000314294"/>
    </source>
</evidence>
<dbReference type="AlphaFoldDB" id="A0A4Z2DZ85"/>
<evidence type="ECO:0000256" key="1">
    <source>
        <dbReference type="SAM" id="MobiDB-lite"/>
    </source>
</evidence>
<evidence type="ECO:0000313" key="2">
    <source>
        <dbReference type="EMBL" id="TNN21768.1"/>
    </source>
</evidence>
<reference evidence="2 3" key="1">
    <citation type="submission" date="2019-03" db="EMBL/GenBank/DDBJ databases">
        <title>First draft genome of Liparis tanakae, snailfish: a comprehensive survey of snailfish specific genes.</title>
        <authorList>
            <person name="Kim W."/>
            <person name="Song I."/>
            <person name="Jeong J.-H."/>
            <person name="Kim D."/>
            <person name="Kim S."/>
            <person name="Ryu S."/>
            <person name="Song J.Y."/>
            <person name="Lee S.K."/>
        </authorList>
    </citation>
    <scope>NUCLEOTIDE SEQUENCE [LARGE SCALE GENOMIC DNA]</scope>
    <source>
        <tissue evidence="2">Muscle</tissue>
    </source>
</reference>
<accession>A0A4Z2DZ85</accession>
<protein>
    <submittedName>
        <fullName evidence="2">Uncharacterized protein</fullName>
    </submittedName>
</protein>
<feature type="region of interest" description="Disordered" evidence="1">
    <location>
        <begin position="21"/>
        <end position="43"/>
    </location>
</feature>
<gene>
    <name evidence="2" type="ORF">EYF80_068120</name>
</gene>
<dbReference type="Proteomes" id="UP000314294">
    <property type="component" value="Unassembled WGS sequence"/>
</dbReference>
<sequence>MLCLKLTVHFKDIWRPDGRGGALPWQHSSSKPPQSRNPPVLDWEPDGAIGLMTSRLPWQVLHQRVHKAPGGSTQRGRGSDPRLLHTAHVSGGGASGGGRGPWLGAITETARVKALTAQGGWPEERPSMLFVFLVHTMNRVVRAGARPGVPQQVGRGAVGSVSTSVKQEAPRCTPRTLLWANGTTASSRGDT</sequence>
<feature type="region of interest" description="Disordered" evidence="1">
    <location>
        <begin position="66"/>
        <end position="99"/>
    </location>
</feature>
<keyword evidence="3" id="KW-1185">Reference proteome</keyword>
<name>A0A4Z2DZ85_9TELE</name>